<sequence length="255" mass="29933">MSTMKHESPLDIKNNKKRLSMSLVIPAYNEEKYIWSCLEYALRHASGYIDEIIVIDNASTDATKKIAETYPGVRVITEHNKWLTFARQRGYKEAKGDILAFIDADTRMPAWWAKKIEQSFESHPDIWFVSGPYLYYDLPWYKQIGNRLYWRVLGYPSYLLTWYLWVGGNFAIKKSVLDKIEWFDTKIVFYGEDTDIARRASKASKAKFDLQLVMPTSARRFTGQGMLRTAYTYTINFLSQAIFHKSATKKYKDFR</sequence>
<keyword evidence="2" id="KW-0808">Transferase</keyword>
<accession>K1XJR6</accession>
<reference evidence="2" key="1">
    <citation type="journal article" date="2012" name="Science">
        <title>Fermentation, hydrogen, and sulfur metabolism in multiple uncultivated bacterial phyla.</title>
        <authorList>
            <person name="Wrighton K.C."/>
            <person name="Thomas B.C."/>
            <person name="Sharon I."/>
            <person name="Miller C.S."/>
            <person name="Castelle C.J."/>
            <person name="VerBerkmoes N.C."/>
            <person name="Wilkins M.J."/>
            <person name="Hettich R.L."/>
            <person name="Lipton M.S."/>
            <person name="Williams K.H."/>
            <person name="Long P.E."/>
            <person name="Banfield J.F."/>
        </authorList>
    </citation>
    <scope>NUCLEOTIDE SEQUENCE [LARGE SCALE GENOMIC DNA]</scope>
</reference>
<evidence type="ECO:0000259" key="1">
    <source>
        <dbReference type="Pfam" id="PF00535"/>
    </source>
</evidence>
<dbReference type="PANTHER" id="PTHR43685:SF2">
    <property type="entry name" value="GLYCOSYLTRANSFERASE 2-LIKE DOMAIN-CONTAINING PROTEIN"/>
    <property type="match status" value="1"/>
</dbReference>
<dbReference type="PANTHER" id="PTHR43685">
    <property type="entry name" value="GLYCOSYLTRANSFERASE"/>
    <property type="match status" value="1"/>
</dbReference>
<organism evidence="2">
    <name type="scientific">uncultured bacterium</name>
    <name type="common">gcode 4</name>
    <dbReference type="NCBI Taxonomy" id="1234023"/>
    <lineage>
        <taxon>Bacteria</taxon>
        <taxon>environmental samples</taxon>
    </lineage>
</organism>
<dbReference type="InterPro" id="IPR050834">
    <property type="entry name" value="Glycosyltransf_2"/>
</dbReference>
<dbReference type="SUPFAM" id="SSF53448">
    <property type="entry name" value="Nucleotide-diphospho-sugar transferases"/>
    <property type="match status" value="1"/>
</dbReference>
<dbReference type="GO" id="GO:0016740">
    <property type="term" value="F:transferase activity"/>
    <property type="evidence" value="ECO:0007669"/>
    <property type="project" value="UniProtKB-KW"/>
</dbReference>
<dbReference type="CDD" id="cd00761">
    <property type="entry name" value="Glyco_tranf_GTA_type"/>
    <property type="match status" value="1"/>
</dbReference>
<proteinExistence type="predicted"/>
<dbReference type="Gene3D" id="3.90.550.10">
    <property type="entry name" value="Spore Coat Polysaccharide Biosynthesis Protein SpsA, Chain A"/>
    <property type="match status" value="1"/>
</dbReference>
<name>K1XJR6_9BACT</name>
<dbReference type="Pfam" id="PF00535">
    <property type="entry name" value="Glycos_transf_2"/>
    <property type="match status" value="1"/>
</dbReference>
<protein>
    <submittedName>
        <fullName evidence="2">Glycosyltransferase</fullName>
    </submittedName>
</protein>
<dbReference type="AlphaFoldDB" id="K1XJR6"/>
<gene>
    <name evidence="2" type="ORF">ACD_80C00047G0006</name>
</gene>
<dbReference type="InterPro" id="IPR029044">
    <property type="entry name" value="Nucleotide-diphossugar_trans"/>
</dbReference>
<comment type="caution">
    <text evidence="2">The sequence shown here is derived from an EMBL/GenBank/DDBJ whole genome shotgun (WGS) entry which is preliminary data.</text>
</comment>
<dbReference type="EMBL" id="AMFJ01036054">
    <property type="protein sequence ID" value="EKD25471.1"/>
    <property type="molecule type" value="Genomic_DNA"/>
</dbReference>
<feature type="domain" description="Glycosyltransferase 2-like" evidence="1">
    <location>
        <begin position="22"/>
        <end position="180"/>
    </location>
</feature>
<evidence type="ECO:0000313" key="2">
    <source>
        <dbReference type="EMBL" id="EKD25471.1"/>
    </source>
</evidence>
<dbReference type="InterPro" id="IPR001173">
    <property type="entry name" value="Glyco_trans_2-like"/>
</dbReference>